<evidence type="ECO:0000313" key="2">
    <source>
        <dbReference type="EMBL" id="MBA0602488.1"/>
    </source>
</evidence>
<sequence>MEKEMVDLNLRDEEDEMMKLSIDLGLQKFTYELCLVGCFLIAIVIHFLVMKNTLASLWHPLREMVAKQLGNFIRSFLEYDMKSQNRGTKSYLRIK</sequence>
<protein>
    <submittedName>
        <fullName evidence="2">Uncharacterized protein</fullName>
    </submittedName>
</protein>
<dbReference type="AlphaFoldDB" id="A0A7J8QM27"/>
<dbReference type="EMBL" id="JABEZZ010000013">
    <property type="protein sequence ID" value="MBA0602488.1"/>
    <property type="molecule type" value="Genomic_DNA"/>
</dbReference>
<keyword evidence="1" id="KW-0472">Membrane</keyword>
<keyword evidence="1" id="KW-0812">Transmembrane</keyword>
<evidence type="ECO:0000256" key="1">
    <source>
        <dbReference type="SAM" id="Phobius"/>
    </source>
</evidence>
<dbReference type="Proteomes" id="UP000593578">
    <property type="component" value="Unassembled WGS sequence"/>
</dbReference>
<feature type="transmembrane region" description="Helical" evidence="1">
    <location>
        <begin position="29"/>
        <end position="49"/>
    </location>
</feature>
<organism evidence="2 3">
    <name type="scientific">Gossypium raimondii</name>
    <name type="common">Peruvian cotton</name>
    <name type="synonym">Gossypium klotzschianum subsp. raimondii</name>
    <dbReference type="NCBI Taxonomy" id="29730"/>
    <lineage>
        <taxon>Eukaryota</taxon>
        <taxon>Viridiplantae</taxon>
        <taxon>Streptophyta</taxon>
        <taxon>Embryophyta</taxon>
        <taxon>Tracheophyta</taxon>
        <taxon>Spermatophyta</taxon>
        <taxon>Magnoliopsida</taxon>
        <taxon>eudicotyledons</taxon>
        <taxon>Gunneridae</taxon>
        <taxon>Pentapetalae</taxon>
        <taxon>rosids</taxon>
        <taxon>malvids</taxon>
        <taxon>Malvales</taxon>
        <taxon>Malvaceae</taxon>
        <taxon>Malvoideae</taxon>
        <taxon>Gossypium</taxon>
    </lineage>
</organism>
<accession>A0A7J8QM27</accession>
<evidence type="ECO:0000313" key="3">
    <source>
        <dbReference type="Proteomes" id="UP000593578"/>
    </source>
</evidence>
<feature type="non-terminal residue" evidence="2">
    <location>
        <position position="1"/>
    </location>
</feature>
<keyword evidence="1" id="KW-1133">Transmembrane helix</keyword>
<reference evidence="2 3" key="1">
    <citation type="journal article" date="2019" name="Genome Biol. Evol.">
        <title>Insights into the evolution of the New World diploid cottons (Gossypium, subgenus Houzingenia) based on genome sequencing.</title>
        <authorList>
            <person name="Grover C.E."/>
            <person name="Arick M.A. 2nd"/>
            <person name="Thrash A."/>
            <person name="Conover J.L."/>
            <person name="Sanders W.S."/>
            <person name="Peterson D.G."/>
            <person name="Frelichowski J.E."/>
            <person name="Scheffler J.A."/>
            <person name="Scheffler B.E."/>
            <person name="Wendel J.F."/>
        </authorList>
    </citation>
    <scope>NUCLEOTIDE SEQUENCE [LARGE SCALE GENOMIC DNA]</scope>
    <source>
        <strain evidence="2">8</strain>
        <tissue evidence="2">Leaf</tissue>
    </source>
</reference>
<gene>
    <name evidence="2" type="ORF">Gorai_002668</name>
</gene>
<comment type="caution">
    <text evidence="2">The sequence shown here is derived from an EMBL/GenBank/DDBJ whole genome shotgun (WGS) entry which is preliminary data.</text>
</comment>
<proteinExistence type="predicted"/>
<name>A0A7J8QM27_GOSRA</name>